<dbReference type="AlphaFoldDB" id="A0AAN9UY15"/>
<comment type="similarity">
    <text evidence="3">Belongs to the paxM FAD-dependent monooxygenase family.</text>
</comment>
<gene>
    <name evidence="9" type="ORF">SLS62_006740</name>
</gene>
<evidence type="ECO:0000256" key="6">
    <source>
        <dbReference type="ARBA" id="ARBA00023002"/>
    </source>
</evidence>
<evidence type="ECO:0000256" key="4">
    <source>
        <dbReference type="ARBA" id="ARBA00022630"/>
    </source>
</evidence>
<dbReference type="InterPro" id="IPR002938">
    <property type="entry name" value="FAD-bd"/>
</dbReference>
<keyword evidence="10" id="KW-1185">Reference proteome</keyword>
<evidence type="ECO:0000313" key="10">
    <source>
        <dbReference type="Proteomes" id="UP001320420"/>
    </source>
</evidence>
<dbReference type="FunFam" id="3.50.50.60:FF:000270">
    <property type="entry name" value="FAD/NAD(P)-binding domain-containing protein"/>
    <property type="match status" value="1"/>
</dbReference>
<keyword evidence="5" id="KW-0274">FAD</keyword>
<dbReference type="PANTHER" id="PTHR13789:SF315">
    <property type="entry name" value="FAD-DEPENDENT MONOOXYGENASE MDPD"/>
    <property type="match status" value="1"/>
</dbReference>
<dbReference type="SUPFAM" id="SSF51905">
    <property type="entry name" value="FAD/NAD(P)-binding domain"/>
    <property type="match status" value="1"/>
</dbReference>
<evidence type="ECO:0000256" key="5">
    <source>
        <dbReference type="ARBA" id="ARBA00022827"/>
    </source>
</evidence>
<dbReference type="EMBL" id="JAKJXP020000051">
    <property type="protein sequence ID" value="KAK7751334.1"/>
    <property type="molecule type" value="Genomic_DNA"/>
</dbReference>
<dbReference type="Pfam" id="PF01494">
    <property type="entry name" value="FAD_binding_3"/>
    <property type="match status" value="1"/>
</dbReference>
<keyword evidence="4" id="KW-0285">Flavoprotein</keyword>
<comment type="pathway">
    <text evidence="2">Secondary metabolite biosynthesis.</text>
</comment>
<evidence type="ECO:0000256" key="1">
    <source>
        <dbReference type="ARBA" id="ARBA00001974"/>
    </source>
</evidence>
<dbReference type="PRINTS" id="PR00420">
    <property type="entry name" value="RNGMNOXGNASE"/>
</dbReference>
<dbReference type="Gene3D" id="3.50.50.60">
    <property type="entry name" value="FAD/NAD(P)-binding domain"/>
    <property type="match status" value="1"/>
</dbReference>
<accession>A0AAN9UY15</accession>
<evidence type="ECO:0000256" key="2">
    <source>
        <dbReference type="ARBA" id="ARBA00005179"/>
    </source>
</evidence>
<comment type="cofactor">
    <cofactor evidence="1">
        <name>FAD</name>
        <dbReference type="ChEBI" id="CHEBI:57692"/>
    </cofactor>
</comment>
<organism evidence="9 10">
    <name type="scientific">Diatrype stigma</name>
    <dbReference type="NCBI Taxonomy" id="117547"/>
    <lineage>
        <taxon>Eukaryota</taxon>
        <taxon>Fungi</taxon>
        <taxon>Dikarya</taxon>
        <taxon>Ascomycota</taxon>
        <taxon>Pezizomycotina</taxon>
        <taxon>Sordariomycetes</taxon>
        <taxon>Xylariomycetidae</taxon>
        <taxon>Xylariales</taxon>
        <taxon>Diatrypaceae</taxon>
        <taxon>Diatrype</taxon>
    </lineage>
</organism>
<comment type="caution">
    <text evidence="9">The sequence shown here is derived from an EMBL/GenBank/DDBJ whole genome shotgun (WGS) entry which is preliminary data.</text>
</comment>
<keyword evidence="6" id="KW-0560">Oxidoreductase</keyword>
<evidence type="ECO:0000313" key="9">
    <source>
        <dbReference type="EMBL" id="KAK7751334.1"/>
    </source>
</evidence>
<protein>
    <recommendedName>
        <fullName evidence="8">FAD-binding domain-containing protein</fullName>
    </recommendedName>
</protein>
<evidence type="ECO:0000259" key="8">
    <source>
        <dbReference type="Pfam" id="PF01494"/>
    </source>
</evidence>
<dbReference type="PANTHER" id="PTHR13789">
    <property type="entry name" value="MONOOXYGENASE"/>
    <property type="match status" value="1"/>
</dbReference>
<dbReference type="Proteomes" id="UP001320420">
    <property type="component" value="Unassembled WGS sequence"/>
</dbReference>
<dbReference type="InterPro" id="IPR050493">
    <property type="entry name" value="FAD-dep_Monooxygenase_BioMet"/>
</dbReference>
<feature type="domain" description="FAD-binding" evidence="8">
    <location>
        <begin position="21"/>
        <end position="198"/>
    </location>
</feature>
<name>A0AAN9UY15_9PEZI</name>
<evidence type="ECO:0000256" key="7">
    <source>
        <dbReference type="ARBA" id="ARBA00023033"/>
    </source>
</evidence>
<keyword evidence="7" id="KW-0503">Monooxygenase</keyword>
<dbReference type="GO" id="GO:0071949">
    <property type="term" value="F:FAD binding"/>
    <property type="evidence" value="ECO:0007669"/>
    <property type="project" value="InterPro"/>
</dbReference>
<dbReference type="GO" id="GO:0004497">
    <property type="term" value="F:monooxygenase activity"/>
    <property type="evidence" value="ECO:0007669"/>
    <property type="project" value="UniProtKB-KW"/>
</dbReference>
<proteinExistence type="inferred from homology"/>
<dbReference type="InterPro" id="IPR036188">
    <property type="entry name" value="FAD/NAD-bd_sf"/>
</dbReference>
<sequence length="491" mass="54586">MGSVVDDDSKPVGSYPPTGIDILIVGTGLAGLTASIECIRKGHNVRVLERNDDINTAGDMYFMGQSATKFFRHWPELSQEYDEISMQGAWIETFKHDGERMIPQLRVADRLRSAGMDANRPPGSFQMRPLVYKMFVRQLEKLGVVVQFGKRVVDYYEDGAKQKAGVVTDQGERFEADVVIAADGVGSKSQKIVGGQVQALSSGRAMWRAPFQLHHLDKNPEVKKFFSMAGKNGDEPIIRTFLGPGAYAMALTRPDTVVWIMNHEVTGSSREDWGQTIEADEVLADIDIGNPTPWAPIFKELVKLTPPKTIVNFELFWRNPQPSWSSPGARVIQIGDCAHSFLPSSGNGATQAMEDAVSLSTCLQIGGKENIPLAVRTHIKFRFVRCACAQKLGFYNAVRLQATDWTAAKINPQLAQPKLPKWIWTHDPETYAYENFLKTAESVKNGVPFDELDSVPPNYPPGHKYVPWSLDEVMEDVKNGRQVDLGSGDWD</sequence>
<evidence type="ECO:0000256" key="3">
    <source>
        <dbReference type="ARBA" id="ARBA00007992"/>
    </source>
</evidence>
<reference evidence="9 10" key="1">
    <citation type="submission" date="2024-02" db="EMBL/GenBank/DDBJ databases">
        <title>De novo assembly and annotation of 12 fungi associated with fruit tree decline syndrome in Ontario, Canada.</title>
        <authorList>
            <person name="Sulman M."/>
            <person name="Ellouze W."/>
            <person name="Ilyukhin E."/>
        </authorList>
    </citation>
    <scope>NUCLEOTIDE SEQUENCE [LARGE SCALE GENOMIC DNA]</scope>
    <source>
        <strain evidence="9 10">M11/M66-122</strain>
    </source>
</reference>